<dbReference type="NCBIfam" id="TIGR03426">
    <property type="entry name" value="shape_MreD"/>
    <property type="match status" value="1"/>
</dbReference>
<keyword evidence="4" id="KW-0133">Cell shape</keyword>
<keyword evidence="5" id="KW-1133">Transmembrane helix</keyword>
<proteinExistence type="predicted"/>
<gene>
    <name evidence="7" type="ORF">METZ01_LOCUS73107</name>
</gene>
<keyword evidence="3" id="KW-0812">Transmembrane</keyword>
<evidence type="ECO:0008006" key="8">
    <source>
        <dbReference type="Google" id="ProtNLM"/>
    </source>
</evidence>
<evidence type="ECO:0000256" key="3">
    <source>
        <dbReference type="ARBA" id="ARBA00022692"/>
    </source>
</evidence>
<dbReference type="GO" id="GO:0005886">
    <property type="term" value="C:plasma membrane"/>
    <property type="evidence" value="ECO:0007669"/>
    <property type="project" value="UniProtKB-SubCell"/>
</dbReference>
<sequence length="63" mass="7433">MNKDLKNYLLISLSLIFFILLDLISFSQTADQIKPSFFLLSFIYWNIALPEKMNLYFAFTFGL</sequence>
<dbReference type="EMBL" id="UINC01005274">
    <property type="protein sequence ID" value="SVA20253.1"/>
    <property type="molecule type" value="Genomic_DNA"/>
</dbReference>
<dbReference type="InterPro" id="IPR007227">
    <property type="entry name" value="Cell_shape_determining_MreD"/>
</dbReference>
<accession>A0A381U1C8</accession>
<keyword evidence="2" id="KW-1003">Cell membrane</keyword>
<keyword evidence="6" id="KW-0472">Membrane</keyword>
<name>A0A381U1C8_9ZZZZ</name>
<evidence type="ECO:0000256" key="2">
    <source>
        <dbReference type="ARBA" id="ARBA00022475"/>
    </source>
</evidence>
<protein>
    <recommendedName>
        <fullName evidence="8">Rod shape-determining protein MreD</fullName>
    </recommendedName>
</protein>
<dbReference type="Pfam" id="PF04093">
    <property type="entry name" value="MreD"/>
    <property type="match status" value="1"/>
</dbReference>
<evidence type="ECO:0000313" key="7">
    <source>
        <dbReference type="EMBL" id="SVA20253.1"/>
    </source>
</evidence>
<evidence type="ECO:0000256" key="6">
    <source>
        <dbReference type="ARBA" id="ARBA00023136"/>
    </source>
</evidence>
<evidence type="ECO:0000256" key="4">
    <source>
        <dbReference type="ARBA" id="ARBA00022960"/>
    </source>
</evidence>
<feature type="non-terminal residue" evidence="7">
    <location>
        <position position="63"/>
    </location>
</feature>
<dbReference type="GO" id="GO:0008360">
    <property type="term" value="P:regulation of cell shape"/>
    <property type="evidence" value="ECO:0007669"/>
    <property type="project" value="UniProtKB-KW"/>
</dbReference>
<evidence type="ECO:0000256" key="1">
    <source>
        <dbReference type="ARBA" id="ARBA00004651"/>
    </source>
</evidence>
<organism evidence="7">
    <name type="scientific">marine metagenome</name>
    <dbReference type="NCBI Taxonomy" id="408172"/>
    <lineage>
        <taxon>unclassified sequences</taxon>
        <taxon>metagenomes</taxon>
        <taxon>ecological metagenomes</taxon>
    </lineage>
</organism>
<reference evidence="7" key="1">
    <citation type="submission" date="2018-05" db="EMBL/GenBank/DDBJ databases">
        <authorList>
            <person name="Lanie J.A."/>
            <person name="Ng W.-L."/>
            <person name="Kazmierczak K.M."/>
            <person name="Andrzejewski T.M."/>
            <person name="Davidsen T.M."/>
            <person name="Wayne K.J."/>
            <person name="Tettelin H."/>
            <person name="Glass J.I."/>
            <person name="Rusch D."/>
            <person name="Podicherti R."/>
            <person name="Tsui H.-C.T."/>
            <person name="Winkler M.E."/>
        </authorList>
    </citation>
    <scope>NUCLEOTIDE SEQUENCE</scope>
</reference>
<comment type="subcellular location">
    <subcellularLocation>
        <location evidence="1">Cell membrane</location>
        <topology evidence="1">Multi-pass membrane protein</topology>
    </subcellularLocation>
</comment>
<dbReference type="AlphaFoldDB" id="A0A381U1C8"/>
<evidence type="ECO:0000256" key="5">
    <source>
        <dbReference type="ARBA" id="ARBA00022989"/>
    </source>
</evidence>